<comment type="subcellular location">
    <subcellularLocation>
        <location evidence="1 7">Cell membrane</location>
        <topology evidence="1 7">Multi-pass membrane protein</topology>
    </subcellularLocation>
</comment>
<proteinExistence type="inferred from homology"/>
<feature type="domain" description="ABC transmembrane type-1" evidence="8">
    <location>
        <begin position="66"/>
        <end position="278"/>
    </location>
</feature>
<sequence>MRVKNWDMYLMLLPAALLIAVFHLFPFVNGMRISLTNWDGFSPDFDFVGFANFREIGADPIFLIALKNMLIYGVACSLIQNVLGLAYALFVNQSFRLNHAVRLFVYLPSIIAGIIMGYMMYGMFQYNDGAINELLGLFGVERTDWLGSGNRAVFIIAGSFALQNIGVTMLIYLAGLQGIPHSLREAALVEGAGRWQMFRRITLPLLVPAMTTTFIIDTIGGLKMFDMIVTLTNGGPGNATYSLGFLVNHLYFWNQNAGQASAVGFVLVLIIFAVAYLLRAYFRSKEVEYL</sequence>
<organism evidence="9 10">
    <name type="scientific">Saccharibacillus brassicae</name>
    <dbReference type="NCBI Taxonomy" id="2583377"/>
    <lineage>
        <taxon>Bacteria</taxon>
        <taxon>Bacillati</taxon>
        <taxon>Bacillota</taxon>
        <taxon>Bacilli</taxon>
        <taxon>Bacillales</taxon>
        <taxon>Paenibacillaceae</taxon>
        <taxon>Saccharibacillus</taxon>
    </lineage>
</organism>
<feature type="transmembrane region" description="Helical" evidence="7">
    <location>
        <begin position="260"/>
        <end position="282"/>
    </location>
</feature>
<dbReference type="OrthoDB" id="5174895at2"/>
<dbReference type="SUPFAM" id="SSF161098">
    <property type="entry name" value="MetI-like"/>
    <property type="match status" value="1"/>
</dbReference>
<dbReference type="RefSeq" id="WP_141447987.1">
    <property type="nucleotide sequence ID" value="NZ_CP041217.1"/>
</dbReference>
<protein>
    <submittedName>
        <fullName evidence="9">Sugar ABC transporter permease</fullName>
    </submittedName>
</protein>
<dbReference type="GO" id="GO:0005886">
    <property type="term" value="C:plasma membrane"/>
    <property type="evidence" value="ECO:0007669"/>
    <property type="project" value="UniProtKB-SubCell"/>
</dbReference>
<dbReference type="KEGG" id="saca:FFV09_11695"/>
<keyword evidence="10" id="KW-1185">Reference proteome</keyword>
<dbReference type="InterPro" id="IPR051393">
    <property type="entry name" value="ABC_transporter_permease"/>
</dbReference>
<feature type="transmembrane region" description="Helical" evidence="7">
    <location>
        <begin position="203"/>
        <end position="222"/>
    </location>
</feature>
<feature type="transmembrane region" description="Helical" evidence="7">
    <location>
        <begin position="103"/>
        <end position="124"/>
    </location>
</feature>
<name>A0A4Y6UUR3_SACBS</name>
<comment type="similarity">
    <text evidence="7">Belongs to the binding-protein-dependent transport system permease family.</text>
</comment>
<dbReference type="Proteomes" id="UP000316968">
    <property type="component" value="Chromosome"/>
</dbReference>
<dbReference type="PANTHER" id="PTHR30193">
    <property type="entry name" value="ABC TRANSPORTER PERMEASE PROTEIN"/>
    <property type="match status" value="1"/>
</dbReference>
<feature type="transmembrane region" description="Helical" evidence="7">
    <location>
        <begin position="69"/>
        <end position="91"/>
    </location>
</feature>
<dbReference type="InterPro" id="IPR035906">
    <property type="entry name" value="MetI-like_sf"/>
</dbReference>
<keyword evidence="5 7" id="KW-1133">Transmembrane helix</keyword>
<evidence type="ECO:0000256" key="2">
    <source>
        <dbReference type="ARBA" id="ARBA00022448"/>
    </source>
</evidence>
<dbReference type="EMBL" id="CP041217">
    <property type="protein sequence ID" value="QDH21442.1"/>
    <property type="molecule type" value="Genomic_DNA"/>
</dbReference>
<dbReference type="Pfam" id="PF00528">
    <property type="entry name" value="BPD_transp_1"/>
    <property type="match status" value="1"/>
</dbReference>
<evidence type="ECO:0000256" key="4">
    <source>
        <dbReference type="ARBA" id="ARBA00022692"/>
    </source>
</evidence>
<accession>A0A4Y6UUR3</accession>
<dbReference type="InterPro" id="IPR000515">
    <property type="entry name" value="MetI-like"/>
</dbReference>
<dbReference type="Gene3D" id="1.10.3720.10">
    <property type="entry name" value="MetI-like"/>
    <property type="match status" value="1"/>
</dbReference>
<evidence type="ECO:0000313" key="10">
    <source>
        <dbReference type="Proteomes" id="UP000316968"/>
    </source>
</evidence>
<keyword evidence="4 7" id="KW-0812">Transmembrane</keyword>
<dbReference type="PANTHER" id="PTHR30193:SF37">
    <property type="entry name" value="INNER MEMBRANE ABC TRANSPORTER PERMEASE PROTEIN YCJO"/>
    <property type="match status" value="1"/>
</dbReference>
<reference evidence="9 10" key="1">
    <citation type="submission" date="2019-06" db="EMBL/GenBank/DDBJ databases">
        <title>Saccharibacillus brassicae sp. nov., an endophytic bacterium isolated from Chinese cabbage seeds (Brassica pekinensis).</title>
        <authorList>
            <person name="Jiang L."/>
            <person name="Lee J."/>
            <person name="Kim S.W."/>
        </authorList>
    </citation>
    <scope>NUCLEOTIDE SEQUENCE [LARGE SCALE GENOMIC DNA]</scope>
    <source>
        <strain evidence="10">KCTC 43072 / ATSA2</strain>
    </source>
</reference>
<evidence type="ECO:0000256" key="1">
    <source>
        <dbReference type="ARBA" id="ARBA00004651"/>
    </source>
</evidence>
<feature type="transmembrane region" description="Helical" evidence="7">
    <location>
        <begin position="152"/>
        <end position="174"/>
    </location>
</feature>
<evidence type="ECO:0000256" key="3">
    <source>
        <dbReference type="ARBA" id="ARBA00022475"/>
    </source>
</evidence>
<evidence type="ECO:0000313" key="9">
    <source>
        <dbReference type="EMBL" id="QDH21442.1"/>
    </source>
</evidence>
<evidence type="ECO:0000256" key="6">
    <source>
        <dbReference type="ARBA" id="ARBA00023136"/>
    </source>
</evidence>
<evidence type="ECO:0000256" key="7">
    <source>
        <dbReference type="RuleBase" id="RU363032"/>
    </source>
</evidence>
<keyword evidence="3" id="KW-1003">Cell membrane</keyword>
<keyword evidence="2 7" id="KW-0813">Transport</keyword>
<dbReference type="PROSITE" id="PS50928">
    <property type="entry name" value="ABC_TM1"/>
    <property type="match status" value="1"/>
</dbReference>
<dbReference type="GO" id="GO:0055085">
    <property type="term" value="P:transmembrane transport"/>
    <property type="evidence" value="ECO:0007669"/>
    <property type="project" value="InterPro"/>
</dbReference>
<evidence type="ECO:0000256" key="5">
    <source>
        <dbReference type="ARBA" id="ARBA00022989"/>
    </source>
</evidence>
<evidence type="ECO:0000259" key="8">
    <source>
        <dbReference type="PROSITE" id="PS50928"/>
    </source>
</evidence>
<gene>
    <name evidence="9" type="ORF">FFV09_11695</name>
</gene>
<dbReference type="AlphaFoldDB" id="A0A4Y6UUR3"/>
<dbReference type="CDD" id="cd06261">
    <property type="entry name" value="TM_PBP2"/>
    <property type="match status" value="1"/>
</dbReference>
<keyword evidence="6 7" id="KW-0472">Membrane</keyword>